<evidence type="ECO:0000313" key="7">
    <source>
        <dbReference type="Proteomes" id="UP000633365"/>
    </source>
</evidence>
<sequence length="164" mass="17855">MKEFFQIIVAGALGALAAYFGVLMIPLVVLIIVMLIDYITGMAGAAYTGKLNSRVGVVGIIKKAGYLALVAVGMVADYLISSALLKIGIDMQINYCFGMIITIWLIINELISILENLGELDVPLPGFLVNIIKTLKNKVEDTADGKYHKKDSEVDTDGEHYKEE</sequence>
<proteinExistence type="predicted"/>
<dbReference type="RefSeq" id="WP_201428330.1">
    <property type="nucleotide sequence ID" value="NZ_JAEQMG010000145.1"/>
</dbReference>
<evidence type="ECO:0000256" key="3">
    <source>
        <dbReference type="ARBA" id="ARBA00022989"/>
    </source>
</evidence>
<evidence type="ECO:0000313" key="6">
    <source>
        <dbReference type="EMBL" id="MBK6089622.1"/>
    </source>
</evidence>
<keyword evidence="3 5" id="KW-1133">Transmembrane helix</keyword>
<protein>
    <submittedName>
        <fullName evidence="6">Phage holin family protein</fullName>
    </submittedName>
</protein>
<keyword evidence="4 5" id="KW-0472">Membrane</keyword>
<feature type="transmembrane region" description="Helical" evidence="5">
    <location>
        <begin position="7"/>
        <end position="36"/>
    </location>
</feature>
<feature type="transmembrane region" description="Helical" evidence="5">
    <location>
        <begin position="56"/>
        <end position="80"/>
    </location>
</feature>
<comment type="caution">
    <text evidence="6">The sequence shown here is derived from an EMBL/GenBank/DDBJ whole genome shotgun (WGS) entry which is preliminary data.</text>
</comment>
<dbReference type="Pfam" id="PF05105">
    <property type="entry name" value="Phage_holin_4_1"/>
    <property type="match status" value="1"/>
</dbReference>
<dbReference type="Proteomes" id="UP000633365">
    <property type="component" value="Unassembled WGS sequence"/>
</dbReference>
<comment type="subcellular location">
    <subcellularLocation>
        <location evidence="1">Membrane</location>
        <topology evidence="1">Multi-pass membrane protein</topology>
    </subcellularLocation>
</comment>
<accession>A0A934WTE9</accession>
<gene>
    <name evidence="6" type="ORF">JKK62_13400</name>
</gene>
<dbReference type="NCBIfam" id="TIGR01593">
    <property type="entry name" value="holin_tox_secr"/>
    <property type="match status" value="1"/>
</dbReference>
<evidence type="ECO:0000256" key="2">
    <source>
        <dbReference type="ARBA" id="ARBA00022692"/>
    </source>
</evidence>
<dbReference type="EMBL" id="JAEQMG010000145">
    <property type="protein sequence ID" value="MBK6089622.1"/>
    <property type="molecule type" value="Genomic_DNA"/>
</dbReference>
<keyword evidence="2 5" id="KW-0812">Transmembrane</keyword>
<reference evidence="6" key="1">
    <citation type="submission" date="2021-01" db="EMBL/GenBank/DDBJ databases">
        <title>Genome public.</title>
        <authorList>
            <person name="Liu C."/>
            <person name="Sun Q."/>
        </authorList>
    </citation>
    <scope>NUCLEOTIDE SEQUENCE</scope>
    <source>
        <strain evidence="6">M6</strain>
    </source>
</reference>
<keyword evidence="7" id="KW-1185">Reference proteome</keyword>
<dbReference type="AlphaFoldDB" id="A0A934WTE9"/>
<dbReference type="InterPro" id="IPR006480">
    <property type="entry name" value="Phage_holin_4_1"/>
</dbReference>
<evidence type="ECO:0000256" key="1">
    <source>
        <dbReference type="ARBA" id="ARBA00004141"/>
    </source>
</evidence>
<name>A0A934WTE9_9FIRM</name>
<feature type="transmembrane region" description="Helical" evidence="5">
    <location>
        <begin position="92"/>
        <end position="114"/>
    </location>
</feature>
<organism evidence="6 7">
    <name type="scientific">Ruminococcus difficilis</name>
    <dbReference type="NCBI Taxonomy" id="2763069"/>
    <lineage>
        <taxon>Bacteria</taxon>
        <taxon>Bacillati</taxon>
        <taxon>Bacillota</taxon>
        <taxon>Clostridia</taxon>
        <taxon>Eubacteriales</taxon>
        <taxon>Oscillospiraceae</taxon>
        <taxon>Ruminococcus</taxon>
    </lineage>
</organism>
<dbReference type="GO" id="GO:0016020">
    <property type="term" value="C:membrane"/>
    <property type="evidence" value="ECO:0007669"/>
    <property type="project" value="UniProtKB-SubCell"/>
</dbReference>
<evidence type="ECO:0000256" key="5">
    <source>
        <dbReference type="SAM" id="Phobius"/>
    </source>
</evidence>
<evidence type="ECO:0000256" key="4">
    <source>
        <dbReference type="ARBA" id="ARBA00023136"/>
    </source>
</evidence>